<dbReference type="Pfam" id="PF04066">
    <property type="entry name" value="MrpF_PhaF"/>
    <property type="match status" value="1"/>
</dbReference>
<organism evidence="7 8">
    <name type="scientific">Thermococcus eurythermalis</name>
    <dbReference type="NCBI Taxonomy" id="1505907"/>
    <lineage>
        <taxon>Archaea</taxon>
        <taxon>Methanobacteriati</taxon>
        <taxon>Methanobacteriota</taxon>
        <taxon>Thermococci</taxon>
        <taxon>Thermococcales</taxon>
        <taxon>Thermococcaceae</taxon>
        <taxon>Thermococcus</taxon>
    </lineage>
</organism>
<feature type="transmembrane region" description="Helical" evidence="6">
    <location>
        <begin position="6"/>
        <end position="26"/>
    </location>
</feature>
<dbReference type="STRING" id="1505907.TEU_06185"/>
<feature type="transmembrane region" description="Helical" evidence="6">
    <location>
        <begin position="65"/>
        <end position="83"/>
    </location>
</feature>
<evidence type="ECO:0000256" key="3">
    <source>
        <dbReference type="ARBA" id="ARBA00022692"/>
    </source>
</evidence>
<evidence type="ECO:0000313" key="8">
    <source>
        <dbReference type="Proteomes" id="UP000029980"/>
    </source>
</evidence>
<sequence>MNVEAVFLNVLYFAAVIYTLAFVLYGIRAIKGPTTADIILAVDCLSFDMAAFMVVLGIYFKSIMLASGAIILTLWAFMLDIYYTKYVLYGEVEV</sequence>
<dbReference type="OrthoDB" id="84883at2157"/>
<keyword evidence="3 6" id="KW-0812">Transmembrane</keyword>
<gene>
    <name evidence="7" type="ORF">TEU_06185</name>
</gene>
<dbReference type="GO" id="GO:0005886">
    <property type="term" value="C:plasma membrane"/>
    <property type="evidence" value="ECO:0007669"/>
    <property type="project" value="UniProtKB-SubCell"/>
</dbReference>
<evidence type="ECO:0000256" key="4">
    <source>
        <dbReference type="ARBA" id="ARBA00022989"/>
    </source>
</evidence>
<dbReference type="EMBL" id="CP008887">
    <property type="protein sequence ID" value="AIU69948.1"/>
    <property type="molecule type" value="Genomic_DNA"/>
</dbReference>
<evidence type="ECO:0000256" key="2">
    <source>
        <dbReference type="ARBA" id="ARBA00022475"/>
    </source>
</evidence>
<dbReference type="KEGG" id="teu:TEU_06185"/>
<comment type="subcellular location">
    <subcellularLocation>
        <location evidence="1">Cell membrane</location>
        <topology evidence="1">Multi-pass membrane protein</topology>
    </subcellularLocation>
</comment>
<protein>
    <submittedName>
        <fullName evidence="7">pH regulation protein F</fullName>
    </submittedName>
</protein>
<dbReference type="AlphaFoldDB" id="A0A097QTZ7"/>
<keyword evidence="2" id="KW-1003">Cell membrane</keyword>
<dbReference type="Proteomes" id="UP000029980">
    <property type="component" value="Chromosome"/>
</dbReference>
<dbReference type="GeneID" id="25153022"/>
<evidence type="ECO:0000256" key="1">
    <source>
        <dbReference type="ARBA" id="ARBA00004651"/>
    </source>
</evidence>
<dbReference type="RefSeq" id="WP_050002921.1">
    <property type="nucleotide sequence ID" value="NZ_CP008887.1"/>
</dbReference>
<keyword evidence="5 6" id="KW-0472">Membrane</keyword>
<name>A0A097QTZ7_9EURY</name>
<reference evidence="7 8" key="1">
    <citation type="journal article" date="2015" name="Int. J. Syst. Evol. Microbiol.">
        <title>Thermococcus eurythermalis sp. nov., a conditional piezophilic hyperthermophilic archaeon with a wide temperature range isolated from an oil-immersed chimney in the Guaymas Basin.</title>
        <authorList>
            <person name="Zhao W."/>
            <person name="Zeng X."/>
            <person name="Xiao X."/>
        </authorList>
    </citation>
    <scope>NUCLEOTIDE SEQUENCE [LARGE SCALE GENOMIC DNA]</scope>
    <source>
        <strain evidence="7 8">A501</strain>
    </source>
</reference>
<evidence type="ECO:0000313" key="7">
    <source>
        <dbReference type="EMBL" id="AIU69948.1"/>
    </source>
</evidence>
<dbReference type="HOGENOM" id="CLU_125825_5_0_2"/>
<accession>A0A097QTZ7</accession>
<evidence type="ECO:0000256" key="5">
    <source>
        <dbReference type="ARBA" id="ARBA00023136"/>
    </source>
</evidence>
<keyword evidence="8" id="KW-1185">Reference proteome</keyword>
<evidence type="ECO:0000256" key="6">
    <source>
        <dbReference type="SAM" id="Phobius"/>
    </source>
</evidence>
<keyword evidence="4 6" id="KW-1133">Transmembrane helix</keyword>
<dbReference type="GO" id="GO:0015075">
    <property type="term" value="F:monoatomic ion transmembrane transporter activity"/>
    <property type="evidence" value="ECO:0007669"/>
    <property type="project" value="InterPro"/>
</dbReference>
<dbReference type="InterPro" id="IPR007208">
    <property type="entry name" value="MrpF/PhaF-like"/>
</dbReference>
<proteinExistence type="predicted"/>